<protein>
    <submittedName>
        <fullName evidence="1">Uncharacterized protein</fullName>
    </submittedName>
</protein>
<dbReference type="AlphaFoldDB" id="X1E3Y1"/>
<gene>
    <name evidence="1" type="ORF">S01H4_54711</name>
</gene>
<feature type="non-terminal residue" evidence="1">
    <location>
        <position position="1"/>
    </location>
</feature>
<reference evidence="1" key="1">
    <citation type="journal article" date="2014" name="Front. Microbiol.">
        <title>High frequency of phylogenetically diverse reductive dehalogenase-homologous genes in deep subseafloor sedimentary metagenomes.</title>
        <authorList>
            <person name="Kawai M."/>
            <person name="Futagami T."/>
            <person name="Toyoda A."/>
            <person name="Takaki Y."/>
            <person name="Nishi S."/>
            <person name="Hori S."/>
            <person name="Arai W."/>
            <person name="Tsubouchi T."/>
            <person name="Morono Y."/>
            <person name="Uchiyama I."/>
            <person name="Ito T."/>
            <person name="Fujiyama A."/>
            <person name="Inagaki F."/>
            <person name="Takami H."/>
        </authorList>
    </citation>
    <scope>NUCLEOTIDE SEQUENCE</scope>
    <source>
        <strain evidence="1">Expedition CK06-06</strain>
    </source>
</reference>
<comment type="caution">
    <text evidence="1">The sequence shown here is derived from an EMBL/GenBank/DDBJ whole genome shotgun (WGS) entry which is preliminary data.</text>
</comment>
<name>X1E3Y1_9ZZZZ</name>
<organism evidence="1">
    <name type="scientific">marine sediment metagenome</name>
    <dbReference type="NCBI Taxonomy" id="412755"/>
    <lineage>
        <taxon>unclassified sequences</taxon>
        <taxon>metagenomes</taxon>
        <taxon>ecological metagenomes</taxon>
    </lineage>
</organism>
<proteinExistence type="predicted"/>
<sequence length="54" mass="6117">GLMGRELLLHPNILVLQEAHSKSHTGMLTDDISLKNQFTPLKEFLSNLVTCLWI</sequence>
<accession>X1E3Y1</accession>
<evidence type="ECO:0000313" key="1">
    <source>
        <dbReference type="EMBL" id="GAH15105.1"/>
    </source>
</evidence>
<dbReference type="EMBL" id="BART01031503">
    <property type="protein sequence ID" value="GAH15105.1"/>
    <property type="molecule type" value="Genomic_DNA"/>
</dbReference>